<dbReference type="AlphaFoldDB" id="A0AAU7FH59"/>
<sequence>MKKEKVKKLEKRMQLVNKNQKKQEKAVARIRSWKKQMFYGYGYREFIKKGEHKLTIKKHITKEEYDNHTTRLSEINKLNAMTNVYNLLDRNGKEFLTYSTKIKEQLEKYNEDSIGLEANRLLINYLSSLSMFIDYGEKYNKKYFDKEKLKEFQKNTNEFYDGHVSYRFMVLMRNYALHYGFPLSIIKQSISGLNGIFASKEALLQFKAWKHVKEDIEKMPNLISLDIHVEISMMFIKHLYDNYVYDIAPVVLKGIEHLNNMIKTNEEKIPILVTFKNKEEFKRGNISVNFIKTKPYQDALKIIDNHPSINIIKK</sequence>
<protein>
    <submittedName>
        <fullName evidence="1">Uncharacterized protein</fullName>
    </submittedName>
</protein>
<evidence type="ECO:0000313" key="1">
    <source>
        <dbReference type="EMBL" id="XBM03031.1"/>
    </source>
</evidence>
<dbReference type="EMBL" id="CP157353">
    <property type="protein sequence ID" value="XBM03031.1"/>
    <property type="molecule type" value="Genomic_DNA"/>
</dbReference>
<proteinExistence type="predicted"/>
<name>A0AAU7FH59_9BACI</name>
<dbReference type="RefSeq" id="WP_073413703.1">
    <property type="nucleotide sequence ID" value="NZ_CP157353.1"/>
</dbReference>
<accession>A0AAU7FH59</accession>
<gene>
    <name evidence="1" type="ORF">ABG082_12820</name>
</gene>
<reference evidence="1" key="1">
    <citation type="submission" date="2024-05" db="EMBL/GenBank/DDBJ databases">
        <authorList>
            <person name="Liu Z."/>
        </authorList>
    </citation>
    <scope>NUCLEOTIDE SEQUENCE</scope>
    <source>
        <strain evidence="1">BS1807G30</strain>
    </source>
</reference>
<organism evidence="1">
    <name type="scientific">Bacillus sp. BS1807G30</name>
    <dbReference type="NCBI Taxonomy" id="3153756"/>
    <lineage>
        <taxon>Bacteria</taxon>
        <taxon>Bacillati</taxon>
        <taxon>Bacillota</taxon>
        <taxon>Bacilli</taxon>
        <taxon>Bacillales</taxon>
        <taxon>Bacillaceae</taxon>
        <taxon>Bacillus</taxon>
    </lineage>
</organism>